<evidence type="ECO:0000259" key="2">
    <source>
        <dbReference type="Pfam" id="PF20441"/>
    </source>
</evidence>
<dbReference type="GO" id="GO:0004519">
    <property type="term" value="F:endonuclease activity"/>
    <property type="evidence" value="ECO:0007669"/>
    <property type="project" value="InterPro"/>
</dbReference>
<dbReference type="Proteomes" id="UP000321659">
    <property type="component" value="Unassembled WGS sequence"/>
</dbReference>
<dbReference type="PANTHER" id="PTHR41287">
    <property type="match status" value="1"/>
</dbReference>
<dbReference type="InterPro" id="IPR005021">
    <property type="entry name" value="Terminase_largesu-like"/>
</dbReference>
<dbReference type="AlphaFoldDB" id="A0A5C6M842"/>
<dbReference type="Pfam" id="PF20441">
    <property type="entry name" value="TerL_nuclease"/>
    <property type="match status" value="1"/>
</dbReference>
<feature type="domain" description="Terminase large subunit-like endonuclease" evidence="2">
    <location>
        <begin position="261"/>
        <end position="550"/>
    </location>
</feature>
<dbReference type="RefSeq" id="WP_146303370.1">
    <property type="nucleotide sequence ID" value="NZ_JANXKZ010000002.1"/>
</dbReference>
<accession>A0A5C6M842</accession>
<dbReference type="Pfam" id="PF03354">
    <property type="entry name" value="TerL_ATPase"/>
    <property type="match status" value="1"/>
</dbReference>
<comment type="caution">
    <text evidence="3">The sequence shown here is derived from an EMBL/GenBank/DDBJ whole genome shotgun (WGS) entry which is preliminary data.</text>
</comment>
<dbReference type="PANTHER" id="PTHR41287:SF1">
    <property type="entry name" value="PROTEIN YMFN"/>
    <property type="match status" value="1"/>
</dbReference>
<reference evidence="3 4" key="1">
    <citation type="submission" date="2019-04" db="EMBL/GenBank/DDBJ databases">
        <title>In vitro growth and metabolic characteristics of meat-borne Lactobacillus algidus strains.</title>
        <authorList>
            <person name="Sade E."/>
            <person name="Per J."/>
            <person name="Tytti H."/>
            <person name="Johanna B.K."/>
        </authorList>
    </citation>
    <scope>NUCLEOTIDE SEQUENCE [LARGE SCALE GENOMIC DNA]</scope>
    <source>
        <strain evidence="3 4">LTS37-1</strain>
    </source>
</reference>
<gene>
    <name evidence="3" type="ORF">LABALGLTS371_15610</name>
</gene>
<name>A0A5C6M842_9LACO</name>
<protein>
    <submittedName>
        <fullName evidence="3">Terminase</fullName>
    </submittedName>
</protein>
<evidence type="ECO:0000313" key="3">
    <source>
        <dbReference type="EMBL" id="TWW10225.1"/>
    </source>
</evidence>
<dbReference type="InterPro" id="IPR027417">
    <property type="entry name" value="P-loop_NTPase"/>
</dbReference>
<dbReference type="InterPro" id="IPR046461">
    <property type="entry name" value="TerL_ATPase"/>
</dbReference>
<feature type="domain" description="Terminase large subunit-like ATPase" evidence="1">
    <location>
        <begin position="76"/>
        <end position="253"/>
    </location>
</feature>
<organism evidence="3 4">
    <name type="scientific">Dellaglioa algida</name>
    <dbReference type="NCBI Taxonomy" id="105612"/>
    <lineage>
        <taxon>Bacteria</taxon>
        <taxon>Bacillati</taxon>
        <taxon>Bacillota</taxon>
        <taxon>Bacilli</taxon>
        <taxon>Lactobacillales</taxon>
        <taxon>Lactobacillaceae</taxon>
        <taxon>Dellaglioa</taxon>
    </lineage>
</organism>
<dbReference type="EMBL" id="SRRQ01000019">
    <property type="protein sequence ID" value="TWW10225.1"/>
    <property type="molecule type" value="Genomic_DNA"/>
</dbReference>
<evidence type="ECO:0000259" key="1">
    <source>
        <dbReference type="Pfam" id="PF03354"/>
    </source>
</evidence>
<dbReference type="InterPro" id="IPR046462">
    <property type="entry name" value="TerL_nuclease"/>
</dbReference>
<evidence type="ECO:0000313" key="4">
    <source>
        <dbReference type="Proteomes" id="UP000321659"/>
    </source>
</evidence>
<proteinExistence type="predicted"/>
<dbReference type="Gene3D" id="3.40.50.300">
    <property type="entry name" value="P-loop containing nucleotide triphosphate hydrolases"/>
    <property type="match status" value="1"/>
</dbReference>
<sequence>MSSKTRDWSSIYCEAILSGDILASNKVKQACERHLSDLKRKDFKYVYDIDRANKIIRYIEKLPDIKTGVPNKLALFQKFILSQLYGWVDDKGNRRFQKAYVSMARKNGKTILVSGIASYEFLYGKNPRYSRQIYCTANSKEQAKIAFSMVVKQLEKVRSVSSSINKRIRKVQNELTDNNSYSILRPLSKDTGSIDGFEPLVGILDEYHESKTTEMMEVLESGQTLLENPLTLIISTAGFNLNSPMYLQEYPYIMGILKGTIENDNYFAFCAEQDSEEEIENVDNWIKSNPLLEVDSQKDIMLKNIRKKLSEAQEKQDLGKTLTKNFNIWQSAMSESYLKGSDWKKSLIDLEPIINGKDVYIGLDLARVGDLSAVSWIIPIEETNQFYVNSHAFVGTRGGIENKSKRDQIDYARLKKMNFVTFSERDTGLIDDNQIVEYIDELVTANNLNVKFICYDRYSANNIINELSERYQMVDVAQGFATLSEPTKQFKKFVINGDIVHTNNVLLEIAVNNAILKNNNDAVQIDKSMYRNKIDPLAALMDAWTEAVNHDFENKGKADNDYYKNDFSF</sequence>